<keyword evidence="2" id="KW-1185">Reference proteome</keyword>
<evidence type="ECO:0000313" key="2">
    <source>
        <dbReference type="Proteomes" id="UP000805193"/>
    </source>
</evidence>
<organism evidence="1 2">
    <name type="scientific">Ixodes persulcatus</name>
    <name type="common">Taiga tick</name>
    <dbReference type="NCBI Taxonomy" id="34615"/>
    <lineage>
        <taxon>Eukaryota</taxon>
        <taxon>Metazoa</taxon>
        <taxon>Ecdysozoa</taxon>
        <taxon>Arthropoda</taxon>
        <taxon>Chelicerata</taxon>
        <taxon>Arachnida</taxon>
        <taxon>Acari</taxon>
        <taxon>Parasitiformes</taxon>
        <taxon>Ixodida</taxon>
        <taxon>Ixodoidea</taxon>
        <taxon>Ixodidae</taxon>
        <taxon>Ixodinae</taxon>
        <taxon>Ixodes</taxon>
    </lineage>
</organism>
<dbReference type="Proteomes" id="UP000805193">
    <property type="component" value="Unassembled WGS sequence"/>
</dbReference>
<dbReference type="EMBL" id="JABSTQ010011461">
    <property type="protein sequence ID" value="KAG0411105.1"/>
    <property type="molecule type" value="Genomic_DNA"/>
</dbReference>
<proteinExistence type="predicted"/>
<protein>
    <submittedName>
        <fullName evidence="1">Uncharacterized protein</fullName>
    </submittedName>
</protein>
<evidence type="ECO:0000313" key="1">
    <source>
        <dbReference type="EMBL" id="KAG0411105.1"/>
    </source>
</evidence>
<accession>A0AC60NVH3</accession>
<name>A0AC60NVH3_IXOPE</name>
<comment type="caution">
    <text evidence="1">The sequence shown here is derived from an EMBL/GenBank/DDBJ whole genome shotgun (WGS) entry which is preliminary data.</text>
</comment>
<sequence length="98" mass="10696">MGLSPRGLAAKGQSIGDERVVDWLSRPFVPRSGRGACQDRLRGYRSPGATAEERGSLETPPLEKGRPAVPLCTRLPREIKARACTFSTSATEWRQLSS</sequence>
<reference evidence="1 2" key="1">
    <citation type="journal article" date="2020" name="Cell">
        <title>Large-Scale Comparative Analyses of Tick Genomes Elucidate Their Genetic Diversity and Vector Capacities.</title>
        <authorList>
            <consortium name="Tick Genome and Microbiome Consortium (TIGMIC)"/>
            <person name="Jia N."/>
            <person name="Wang J."/>
            <person name="Shi W."/>
            <person name="Du L."/>
            <person name="Sun Y."/>
            <person name="Zhan W."/>
            <person name="Jiang J.F."/>
            <person name="Wang Q."/>
            <person name="Zhang B."/>
            <person name="Ji P."/>
            <person name="Bell-Sakyi L."/>
            <person name="Cui X.M."/>
            <person name="Yuan T.T."/>
            <person name="Jiang B.G."/>
            <person name="Yang W.F."/>
            <person name="Lam T.T."/>
            <person name="Chang Q.C."/>
            <person name="Ding S.J."/>
            <person name="Wang X.J."/>
            <person name="Zhu J.G."/>
            <person name="Ruan X.D."/>
            <person name="Zhao L."/>
            <person name="Wei J.T."/>
            <person name="Ye R.Z."/>
            <person name="Que T.C."/>
            <person name="Du C.H."/>
            <person name="Zhou Y.H."/>
            <person name="Cheng J.X."/>
            <person name="Dai P.F."/>
            <person name="Guo W.B."/>
            <person name="Han X.H."/>
            <person name="Huang E.J."/>
            <person name="Li L.F."/>
            <person name="Wei W."/>
            <person name="Gao Y.C."/>
            <person name="Liu J.Z."/>
            <person name="Shao H.Z."/>
            <person name="Wang X."/>
            <person name="Wang C.C."/>
            <person name="Yang T.C."/>
            <person name="Huo Q.B."/>
            <person name="Li W."/>
            <person name="Chen H.Y."/>
            <person name="Chen S.E."/>
            <person name="Zhou L.G."/>
            <person name="Ni X.B."/>
            <person name="Tian J.H."/>
            <person name="Sheng Y."/>
            <person name="Liu T."/>
            <person name="Pan Y.S."/>
            <person name="Xia L.Y."/>
            <person name="Li J."/>
            <person name="Zhao F."/>
            <person name="Cao W.C."/>
        </authorList>
    </citation>
    <scope>NUCLEOTIDE SEQUENCE [LARGE SCALE GENOMIC DNA]</scope>
    <source>
        <strain evidence="1">Iper-2018</strain>
    </source>
</reference>
<gene>
    <name evidence="1" type="ORF">HPB47_011769</name>
</gene>